<comment type="caution">
    <text evidence="3">The sequence shown here is derived from an EMBL/GenBank/DDBJ whole genome shotgun (WGS) entry which is preliminary data.</text>
</comment>
<dbReference type="Proteomes" id="UP000663874">
    <property type="component" value="Unassembled WGS sequence"/>
</dbReference>
<feature type="coiled-coil region" evidence="1">
    <location>
        <begin position="282"/>
        <end position="316"/>
    </location>
</feature>
<feature type="compositionally biased region" description="Low complexity" evidence="2">
    <location>
        <begin position="138"/>
        <end position="150"/>
    </location>
</feature>
<evidence type="ECO:0000313" key="3">
    <source>
        <dbReference type="EMBL" id="CAF3757134.1"/>
    </source>
</evidence>
<dbReference type="PANTHER" id="PTHR46579">
    <property type="entry name" value="F5/8 TYPE C DOMAIN-CONTAINING PROTEIN-RELATED"/>
    <property type="match status" value="1"/>
</dbReference>
<dbReference type="PANTHER" id="PTHR46579:SF1">
    <property type="entry name" value="F5_8 TYPE C DOMAIN-CONTAINING PROTEIN"/>
    <property type="match status" value="1"/>
</dbReference>
<feature type="compositionally biased region" description="Acidic residues" evidence="2">
    <location>
        <begin position="99"/>
        <end position="109"/>
    </location>
</feature>
<keyword evidence="1" id="KW-0175">Coiled coil</keyword>
<feature type="region of interest" description="Disordered" evidence="2">
    <location>
        <begin position="1"/>
        <end position="26"/>
    </location>
</feature>
<feature type="region of interest" description="Disordered" evidence="2">
    <location>
        <begin position="99"/>
        <end position="164"/>
    </location>
</feature>
<feature type="compositionally biased region" description="Polar residues" evidence="2">
    <location>
        <begin position="1"/>
        <end position="17"/>
    </location>
</feature>
<protein>
    <submittedName>
        <fullName evidence="3">Uncharacterized protein</fullName>
    </submittedName>
</protein>
<evidence type="ECO:0000256" key="1">
    <source>
        <dbReference type="SAM" id="Coils"/>
    </source>
</evidence>
<feature type="region of interest" description="Disordered" evidence="2">
    <location>
        <begin position="191"/>
        <end position="218"/>
    </location>
</feature>
<organism evidence="3 4">
    <name type="scientific">Rotaria sordida</name>
    <dbReference type="NCBI Taxonomy" id="392033"/>
    <lineage>
        <taxon>Eukaryota</taxon>
        <taxon>Metazoa</taxon>
        <taxon>Spiralia</taxon>
        <taxon>Gnathifera</taxon>
        <taxon>Rotifera</taxon>
        <taxon>Eurotatoria</taxon>
        <taxon>Bdelloidea</taxon>
        <taxon>Philodinida</taxon>
        <taxon>Philodinidae</taxon>
        <taxon>Rotaria</taxon>
    </lineage>
</organism>
<reference evidence="3" key="1">
    <citation type="submission" date="2021-02" db="EMBL/GenBank/DDBJ databases">
        <authorList>
            <person name="Nowell W R."/>
        </authorList>
    </citation>
    <scope>NUCLEOTIDE SEQUENCE</scope>
</reference>
<feature type="compositionally biased region" description="Polar residues" evidence="2">
    <location>
        <begin position="446"/>
        <end position="457"/>
    </location>
</feature>
<dbReference type="AlphaFoldDB" id="A0A818YP89"/>
<feature type="region of interest" description="Disordered" evidence="2">
    <location>
        <begin position="439"/>
        <end position="481"/>
    </location>
</feature>
<evidence type="ECO:0000256" key="2">
    <source>
        <dbReference type="SAM" id="MobiDB-lite"/>
    </source>
</evidence>
<proteinExistence type="predicted"/>
<dbReference type="EMBL" id="CAJOBE010001589">
    <property type="protein sequence ID" value="CAF3757134.1"/>
    <property type="molecule type" value="Genomic_DNA"/>
</dbReference>
<evidence type="ECO:0000313" key="4">
    <source>
        <dbReference type="Proteomes" id="UP000663874"/>
    </source>
</evidence>
<name>A0A818YP89_9BILA</name>
<gene>
    <name evidence="3" type="ORF">FNK824_LOCUS12585</name>
</gene>
<accession>A0A818YP89</accession>
<sequence>MQRSKSIESITSATSSCRGGEKKTSPTHMLIQNEIDNKILLLPVAHLVNSSVTRIKINATATFKKDIDDRKQHRGKIIQLGTKEICMEQLQVFEMTADANEESTTDDEINQINKNEEYDKKKCPKKQQTASRGGCEYSSTSSNSSISVSSKNQTTNIMKKKHDMKSKLVQIDEGVNESNGNEDQVCRIATNNSSNDKIPSTKSIHNSSTIKSKNNTKASSMNVFQTEHRNESSQPSNSQIIINAQPRSVNNCQNDATVLDFSSSGPEERLFDISNTELLCRYEYLSKRCNELSKENADLSRECDRLTQEIQMLKRTTMRKFLAIPDAAGRQWFINMGKFFANKAPDSDISKYATALDINDPRDLIDCIEDTTSNTARQVIRLLYSPNQLLTMTGTEVPKNTRLAIREFAESQKGPISKRQFNEAINGVFRATKCEIKKKKKKENSLMHQRSTSTDLNSNKENHNGEEDPTDTNDGSQDVSDMHEDQMWLEECVDNDPWKNVEIAPMFQYPVMENDFLSDESSQTPPEKDIAAALVLLKIRHRISTKGIDDLCKLLKMLKMSKAPKSFYRIKRLLLPNPSAPTSEFVTYICPVCCEATTSLDHCSNEHCTQHKRFHAPPLYYLRMPILQQLREILDHAPPLNFEQQQEKSASNSDKRLLHLWFNKKYRKQPWSIYSKLNVVDRYLSSINYPSTTVRIPRSLSKYEQYKANELRSILLFGFPALCSVLPFRYARHLLLLAVGMHISESRCIHRTQLEDIHLLFHRFLKLFPTLYTPRFNSQSVHSLHHIAASVTEYGSVKLKRGSMSQDIQLLRIRSKSD</sequence>